<evidence type="ECO:0000256" key="5">
    <source>
        <dbReference type="ARBA" id="ARBA00022905"/>
    </source>
</evidence>
<evidence type="ECO:0000256" key="1">
    <source>
        <dbReference type="ARBA" id="ARBA00004886"/>
    </source>
</evidence>
<evidence type="ECO:0000313" key="8">
    <source>
        <dbReference type="EMBL" id="WSE32150.1"/>
    </source>
</evidence>
<name>A0ABZ1ICJ7_9PSEU</name>
<dbReference type="RefSeq" id="WP_326834958.1">
    <property type="nucleotide sequence ID" value="NZ_CP142149.1"/>
</dbReference>
<dbReference type="NCBIfam" id="TIGR02108">
    <property type="entry name" value="PQQ_syn_pqqB"/>
    <property type="match status" value="1"/>
</dbReference>
<dbReference type="Pfam" id="PF12706">
    <property type="entry name" value="Lactamase_B_2"/>
    <property type="match status" value="1"/>
</dbReference>
<dbReference type="InterPro" id="IPR011842">
    <property type="entry name" value="PQQ_synth_PqqB"/>
</dbReference>
<evidence type="ECO:0000256" key="4">
    <source>
        <dbReference type="ARBA" id="ARBA00022448"/>
    </source>
</evidence>
<dbReference type="Gene3D" id="3.60.15.10">
    <property type="entry name" value="Ribonuclease Z/Hydroxyacylglutathione hydrolase-like"/>
    <property type="match status" value="1"/>
</dbReference>
<comment type="similarity">
    <text evidence="2 6">Belongs to the PqqB family.</text>
</comment>
<dbReference type="HAMAP" id="MF_00653">
    <property type="entry name" value="PQQ_syn_PqqB"/>
    <property type="match status" value="1"/>
</dbReference>
<gene>
    <name evidence="6" type="primary">pqqB</name>
    <name evidence="8" type="ORF">VSH64_08515</name>
</gene>
<proteinExistence type="inferred from homology"/>
<evidence type="ECO:0000256" key="6">
    <source>
        <dbReference type="HAMAP-Rule" id="MF_00653"/>
    </source>
</evidence>
<keyword evidence="9" id="KW-1185">Reference proteome</keyword>
<evidence type="ECO:0000256" key="3">
    <source>
        <dbReference type="ARBA" id="ARBA00015084"/>
    </source>
</evidence>
<evidence type="ECO:0000256" key="2">
    <source>
        <dbReference type="ARBA" id="ARBA00008481"/>
    </source>
</evidence>
<dbReference type="InterPro" id="IPR036866">
    <property type="entry name" value="RibonucZ/Hydroxyglut_hydro"/>
</dbReference>
<protein>
    <recommendedName>
        <fullName evidence="3 6">Coenzyme PQQ synthesis protein B</fullName>
    </recommendedName>
    <alternativeName>
        <fullName evidence="6">Pyrroloquinoline quinone biosynthesis protein B</fullName>
    </alternativeName>
</protein>
<keyword evidence="5 6" id="KW-0884">PQQ biosynthesis</keyword>
<keyword evidence="4 6" id="KW-0813">Transport</keyword>
<sequence length="288" mass="30044">MKVRFLGTAAGGGAPQWNCGCTTCGKARRAGVSRTQDCLAVTGDGESWYLVNASPDLRTQLLATPELAPTAGSRDSPVRGVVFTSAELDHTIGLLTLREAGSLDVFATATVHEALRSGFPVETAVGAYTRLREHRLVPGTPMELAGGLRVTCTVLSAKKPRYAAAGTSGEWVSACRFDTGPRGGSLVYAPGLAAWTDAFSRVIADADVVVLDGTFLTEQEMGPARPASGMGHLAIGEVLPFLAGHPGPRYLFTHLNNTNPLVLPGALEASTLAEVNAAVAFDGQLLEL</sequence>
<comment type="function">
    <text evidence="6">May be involved in the transport of PQQ or its precursor to the periplasm.</text>
</comment>
<organism evidence="8 9">
    <name type="scientific">Amycolatopsis rhabdoformis</name>
    <dbReference type="NCBI Taxonomy" id="1448059"/>
    <lineage>
        <taxon>Bacteria</taxon>
        <taxon>Bacillati</taxon>
        <taxon>Actinomycetota</taxon>
        <taxon>Actinomycetes</taxon>
        <taxon>Pseudonocardiales</taxon>
        <taxon>Pseudonocardiaceae</taxon>
        <taxon>Amycolatopsis</taxon>
    </lineage>
</organism>
<accession>A0ABZ1ICJ7</accession>
<reference evidence="8 9" key="1">
    <citation type="journal article" date="2015" name="Int. J. Syst. Evol. Microbiol.">
        <title>Amycolatopsis rhabdoformis sp. nov., an actinomycete isolated from a tropical forest soil.</title>
        <authorList>
            <person name="Souza W.R."/>
            <person name="Silva R.E."/>
            <person name="Goodfellow M."/>
            <person name="Busarakam K."/>
            <person name="Figueiro F.S."/>
            <person name="Ferreira D."/>
            <person name="Rodrigues-Filho E."/>
            <person name="Moraes L.A.B."/>
            <person name="Zucchi T.D."/>
        </authorList>
    </citation>
    <scope>NUCLEOTIDE SEQUENCE [LARGE SCALE GENOMIC DNA]</scope>
    <source>
        <strain evidence="8 9">NCIMB 14900</strain>
    </source>
</reference>
<comment type="pathway">
    <text evidence="1 6">Cofactor biosynthesis; pyrroloquinoline quinone biosynthesis.</text>
</comment>
<evidence type="ECO:0000313" key="9">
    <source>
        <dbReference type="Proteomes" id="UP001330812"/>
    </source>
</evidence>
<dbReference type="InterPro" id="IPR001279">
    <property type="entry name" value="Metallo-B-lactamas"/>
</dbReference>
<dbReference type="Proteomes" id="UP001330812">
    <property type="component" value="Chromosome"/>
</dbReference>
<dbReference type="SUPFAM" id="SSF56281">
    <property type="entry name" value="Metallo-hydrolase/oxidoreductase"/>
    <property type="match status" value="1"/>
</dbReference>
<dbReference type="EMBL" id="CP142149">
    <property type="protein sequence ID" value="WSE32150.1"/>
    <property type="molecule type" value="Genomic_DNA"/>
</dbReference>
<evidence type="ECO:0000259" key="7">
    <source>
        <dbReference type="Pfam" id="PF12706"/>
    </source>
</evidence>
<feature type="domain" description="Metallo-beta-lactamase" evidence="7">
    <location>
        <begin position="48"/>
        <end position="254"/>
    </location>
</feature>